<dbReference type="AlphaFoldDB" id="A0AAE0JVG5"/>
<accession>A0AAE0JVG5</accession>
<protein>
    <submittedName>
        <fullName evidence="2">Uncharacterized protein</fullName>
    </submittedName>
</protein>
<feature type="compositionally biased region" description="Polar residues" evidence="1">
    <location>
        <begin position="102"/>
        <end position="115"/>
    </location>
</feature>
<reference evidence="2" key="2">
    <citation type="submission" date="2023-06" db="EMBL/GenBank/DDBJ databases">
        <authorList>
            <consortium name="Lawrence Berkeley National Laboratory"/>
            <person name="Haridas S."/>
            <person name="Hensen N."/>
            <person name="Bonometti L."/>
            <person name="Westerberg I."/>
            <person name="Brannstrom I.O."/>
            <person name="Guillou S."/>
            <person name="Cros-Aarteil S."/>
            <person name="Calhoun S."/>
            <person name="Kuo A."/>
            <person name="Mondo S."/>
            <person name="Pangilinan J."/>
            <person name="Riley R."/>
            <person name="Labutti K."/>
            <person name="Andreopoulos B."/>
            <person name="Lipzen A."/>
            <person name="Chen C."/>
            <person name="Yanf M."/>
            <person name="Daum C."/>
            <person name="Ng V."/>
            <person name="Clum A."/>
            <person name="Steindorff A."/>
            <person name="Ohm R."/>
            <person name="Martin F."/>
            <person name="Silar P."/>
            <person name="Natvig D."/>
            <person name="Lalanne C."/>
            <person name="Gautier V."/>
            <person name="Ament-Velasquez S.L."/>
            <person name="Kruys A."/>
            <person name="Hutchinson M.I."/>
            <person name="Powell A.J."/>
            <person name="Barry K."/>
            <person name="Miller A.N."/>
            <person name="Grigoriev I.V."/>
            <person name="Debuchy R."/>
            <person name="Gladieux P."/>
            <person name="Thoren M.H."/>
            <person name="Johannesson H."/>
        </authorList>
    </citation>
    <scope>NUCLEOTIDE SEQUENCE</scope>
    <source>
        <strain evidence="2">CBS 958.72</strain>
    </source>
</reference>
<proteinExistence type="predicted"/>
<comment type="caution">
    <text evidence="2">The sequence shown here is derived from an EMBL/GenBank/DDBJ whole genome shotgun (WGS) entry which is preliminary data.</text>
</comment>
<evidence type="ECO:0000256" key="1">
    <source>
        <dbReference type="SAM" id="MobiDB-lite"/>
    </source>
</evidence>
<reference evidence="2" key="1">
    <citation type="journal article" date="2023" name="Mol. Phylogenet. Evol.">
        <title>Genome-scale phylogeny and comparative genomics of the fungal order Sordariales.</title>
        <authorList>
            <person name="Hensen N."/>
            <person name="Bonometti L."/>
            <person name="Westerberg I."/>
            <person name="Brannstrom I.O."/>
            <person name="Guillou S."/>
            <person name="Cros-Aarteil S."/>
            <person name="Calhoun S."/>
            <person name="Haridas S."/>
            <person name="Kuo A."/>
            <person name="Mondo S."/>
            <person name="Pangilinan J."/>
            <person name="Riley R."/>
            <person name="LaButti K."/>
            <person name="Andreopoulos B."/>
            <person name="Lipzen A."/>
            <person name="Chen C."/>
            <person name="Yan M."/>
            <person name="Daum C."/>
            <person name="Ng V."/>
            <person name="Clum A."/>
            <person name="Steindorff A."/>
            <person name="Ohm R.A."/>
            <person name="Martin F."/>
            <person name="Silar P."/>
            <person name="Natvig D.O."/>
            <person name="Lalanne C."/>
            <person name="Gautier V."/>
            <person name="Ament-Velasquez S.L."/>
            <person name="Kruys A."/>
            <person name="Hutchinson M.I."/>
            <person name="Powell A.J."/>
            <person name="Barry K."/>
            <person name="Miller A.N."/>
            <person name="Grigoriev I.V."/>
            <person name="Debuchy R."/>
            <person name="Gladieux P."/>
            <person name="Hiltunen Thoren M."/>
            <person name="Johannesson H."/>
        </authorList>
    </citation>
    <scope>NUCLEOTIDE SEQUENCE</scope>
    <source>
        <strain evidence="2">CBS 958.72</strain>
    </source>
</reference>
<gene>
    <name evidence="2" type="ORF">B0T24DRAFT_598139</name>
</gene>
<keyword evidence="3" id="KW-1185">Reference proteome</keyword>
<evidence type="ECO:0000313" key="2">
    <source>
        <dbReference type="EMBL" id="KAK3364807.1"/>
    </source>
</evidence>
<feature type="compositionally biased region" description="Polar residues" evidence="1">
    <location>
        <begin position="74"/>
        <end position="94"/>
    </location>
</feature>
<evidence type="ECO:0000313" key="3">
    <source>
        <dbReference type="Proteomes" id="UP001287356"/>
    </source>
</evidence>
<dbReference type="EMBL" id="JAULSN010000009">
    <property type="protein sequence ID" value="KAK3364807.1"/>
    <property type="molecule type" value="Genomic_DNA"/>
</dbReference>
<name>A0AAE0JVG5_9PEZI</name>
<feature type="region of interest" description="Disordered" evidence="1">
    <location>
        <begin position="70"/>
        <end position="115"/>
    </location>
</feature>
<dbReference type="Proteomes" id="UP001287356">
    <property type="component" value="Unassembled WGS sequence"/>
</dbReference>
<sequence length="115" mass="12573">MPWAVLLSPIRSLLGGLHPSFHGPNERPSSAAIGEHNNMTLLMLKKAGNKLLTLPNFVQFPQTTVDNIMKRRSGNSTVNDHPKTSTSQMSSRMNFSVDCPGSSPSLTRQQMTCPP</sequence>
<organism evidence="2 3">
    <name type="scientific">Lasiosphaeria ovina</name>
    <dbReference type="NCBI Taxonomy" id="92902"/>
    <lineage>
        <taxon>Eukaryota</taxon>
        <taxon>Fungi</taxon>
        <taxon>Dikarya</taxon>
        <taxon>Ascomycota</taxon>
        <taxon>Pezizomycotina</taxon>
        <taxon>Sordariomycetes</taxon>
        <taxon>Sordariomycetidae</taxon>
        <taxon>Sordariales</taxon>
        <taxon>Lasiosphaeriaceae</taxon>
        <taxon>Lasiosphaeria</taxon>
    </lineage>
</organism>